<organism evidence="1 2">
    <name type="scientific">Aphis craccivora</name>
    <name type="common">Cowpea aphid</name>
    <dbReference type="NCBI Taxonomy" id="307492"/>
    <lineage>
        <taxon>Eukaryota</taxon>
        <taxon>Metazoa</taxon>
        <taxon>Ecdysozoa</taxon>
        <taxon>Arthropoda</taxon>
        <taxon>Hexapoda</taxon>
        <taxon>Insecta</taxon>
        <taxon>Pterygota</taxon>
        <taxon>Neoptera</taxon>
        <taxon>Paraneoptera</taxon>
        <taxon>Hemiptera</taxon>
        <taxon>Sternorrhyncha</taxon>
        <taxon>Aphidomorpha</taxon>
        <taxon>Aphidoidea</taxon>
        <taxon>Aphididae</taxon>
        <taxon>Aphidini</taxon>
        <taxon>Aphis</taxon>
        <taxon>Aphis</taxon>
    </lineage>
</organism>
<reference evidence="1 2" key="1">
    <citation type="submission" date="2019-08" db="EMBL/GenBank/DDBJ databases">
        <title>Whole genome of Aphis craccivora.</title>
        <authorList>
            <person name="Voronova N.V."/>
            <person name="Shulinski R.S."/>
            <person name="Bandarenka Y.V."/>
            <person name="Zhorov D.G."/>
            <person name="Warner D."/>
        </authorList>
    </citation>
    <scope>NUCLEOTIDE SEQUENCE [LARGE SCALE GENOMIC DNA]</scope>
    <source>
        <strain evidence="1">180601</strain>
        <tissue evidence="1">Whole Body</tissue>
    </source>
</reference>
<proteinExistence type="predicted"/>
<accession>A0A6G0Z277</accession>
<evidence type="ECO:0000313" key="2">
    <source>
        <dbReference type="Proteomes" id="UP000478052"/>
    </source>
</evidence>
<gene>
    <name evidence="1" type="ORF">FWK35_00011107</name>
</gene>
<dbReference type="Proteomes" id="UP000478052">
    <property type="component" value="Unassembled WGS sequence"/>
</dbReference>
<name>A0A6G0Z277_APHCR</name>
<keyword evidence="2" id="KW-1185">Reference proteome</keyword>
<dbReference type="EMBL" id="VUJU01001622">
    <property type="protein sequence ID" value="KAF0764484.1"/>
    <property type="molecule type" value="Genomic_DNA"/>
</dbReference>
<dbReference type="AlphaFoldDB" id="A0A6G0Z277"/>
<protein>
    <submittedName>
        <fullName evidence="1">Uncharacterized protein</fullName>
    </submittedName>
</protein>
<comment type="caution">
    <text evidence="1">The sequence shown here is derived from an EMBL/GenBank/DDBJ whole genome shotgun (WGS) entry which is preliminary data.</text>
</comment>
<evidence type="ECO:0000313" key="1">
    <source>
        <dbReference type="EMBL" id="KAF0764484.1"/>
    </source>
</evidence>
<dbReference type="OrthoDB" id="6378952at2759"/>
<sequence length="81" mass="9159">LFINLNVILATGSTPSCYSSTTTTTSTTCWSSFSWRWRFFYWFRFWFSNNFFATIVSVAIGSGTTESSELTAFDSSLDCIS</sequence>
<feature type="non-terminal residue" evidence="1">
    <location>
        <position position="1"/>
    </location>
</feature>